<protein>
    <recommendedName>
        <fullName evidence="3">Major facilitator superfamily (MFS) profile domain-containing protein</fullName>
    </recommendedName>
</protein>
<feature type="transmembrane region" description="Helical" evidence="1">
    <location>
        <begin position="39"/>
        <end position="58"/>
    </location>
</feature>
<proteinExistence type="predicted"/>
<evidence type="ECO:0008006" key="3">
    <source>
        <dbReference type="Google" id="ProtNLM"/>
    </source>
</evidence>
<reference evidence="2" key="1">
    <citation type="journal article" date="2014" name="Front. Microbiol.">
        <title>High frequency of phylogenetically diverse reductive dehalogenase-homologous genes in deep subseafloor sedimentary metagenomes.</title>
        <authorList>
            <person name="Kawai M."/>
            <person name="Futagami T."/>
            <person name="Toyoda A."/>
            <person name="Takaki Y."/>
            <person name="Nishi S."/>
            <person name="Hori S."/>
            <person name="Arai W."/>
            <person name="Tsubouchi T."/>
            <person name="Morono Y."/>
            <person name="Uchiyama I."/>
            <person name="Ito T."/>
            <person name="Fujiyama A."/>
            <person name="Inagaki F."/>
            <person name="Takami H."/>
        </authorList>
    </citation>
    <scope>NUCLEOTIDE SEQUENCE</scope>
    <source>
        <strain evidence="2">Expedition CK06-06</strain>
    </source>
</reference>
<keyword evidence="1" id="KW-0472">Membrane</keyword>
<name>X1M0N1_9ZZZZ</name>
<organism evidence="2">
    <name type="scientific">marine sediment metagenome</name>
    <dbReference type="NCBI Taxonomy" id="412755"/>
    <lineage>
        <taxon>unclassified sequences</taxon>
        <taxon>metagenomes</taxon>
        <taxon>ecological metagenomes</taxon>
    </lineage>
</organism>
<accession>X1M0N1</accession>
<dbReference type="Pfam" id="PF13347">
    <property type="entry name" value="MFS_2"/>
    <property type="match status" value="1"/>
</dbReference>
<sequence>MTSVYFADVLDERVAITGSPVRGTTVGVHNFFFRLSRGAQIGIFAVVHILTGFVAGASSQSELAKLGIRLHMTVIPAIVLFIATLIFWKKYPLTPERSLEVRQQIEKIGF</sequence>
<comment type="caution">
    <text evidence="2">The sequence shown here is derived from an EMBL/GenBank/DDBJ whole genome shotgun (WGS) entry which is preliminary data.</text>
</comment>
<keyword evidence="1" id="KW-1133">Transmembrane helix</keyword>
<dbReference type="AlphaFoldDB" id="X1M0N1"/>
<evidence type="ECO:0000256" key="1">
    <source>
        <dbReference type="SAM" id="Phobius"/>
    </source>
</evidence>
<gene>
    <name evidence="2" type="ORF">S06H3_21728</name>
</gene>
<dbReference type="EMBL" id="BARV01011459">
    <property type="protein sequence ID" value="GAI08240.1"/>
    <property type="molecule type" value="Genomic_DNA"/>
</dbReference>
<evidence type="ECO:0000313" key="2">
    <source>
        <dbReference type="EMBL" id="GAI08240.1"/>
    </source>
</evidence>
<keyword evidence="1" id="KW-0812">Transmembrane</keyword>
<feature type="transmembrane region" description="Helical" evidence="1">
    <location>
        <begin position="70"/>
        <end position="88"/>
    </location>
</feature>